<feature type="domain" description="C2H2-type" evidence="13">
    <location>
        <begin position="499"/>
        <end position="528"/>
    </location>
</feature>
<dbReference type="AlphaFoldDB" id="A0AAD9VGE7"/>
<organism evidence="14 15">
    <name type="scientific">Acropora cervicornis</name>
    <name type="common">Staghorn coral</name>
    <dbReference type="NCBI Taxonomy" id="6130"/>
    <lineage>
        <taxon>Eukaryota</taxon>
        <taxon>Metazoa</taxon>
        <taxon>Cnidaria</taxon>
        <taxon>Anthozoa</taxon>
        <taxon>Hexacorallia</taxon>
        <taxon>Scleractinia</taxon>
        <taxon>Astrocoeniina</taxon>
        <taxon>Acroporidae</taxon>
        <taxon>Acropora</taxon>
    </lineage>
</organism>
<feature type="domain" description="C2H2-type" evidence="13">
    <location>
        <begin position="469"/>
        <end position="498"/>
    </location>
</feature>
<accession>A0AAD9VGE7</accession>
<evidence type="ECO:0000256" key="10">
    <source>
        <dbReference type="ARBA" id="ARBA00023242"/>
    </source>
</evidence>
<keyword evidence="10" id="KW-0539">Nucleus</keyword>
<evidence type="ECO:0000256" key="3">
    <source>
        <dbReference type="ARBA" id="ARBA00022737"/>
    </source>
</evidence>
<feature type="domain" description="C2H2-type" evidence="13">
    <location>
        <begin position="409"/>
        <end position="438"/>
    </location>
</feature>
<evidence type="ECO:0000256" key="1">
    <source>
        <dbReference type="ARBA" id="ARBA00004123"/>
    </source>
</evidence>
<dbReference type="GO" id="GO:0008270">
    <property type="term" value="F:zinc ion binding"/>
    <property type="evidence" value="ECO:0007669"/>
    <property type="project" value="UniProtKB-KW"/>
</dbReference>
<sequence length="1048" mass="115142">MDSQGPSLSKGFPEQETGASYKLKNSNELSDHGFHKNDRILEDNKNSVPDSLFDVEVTSSSSSLLENELSITTTCADKVSEKQFVNAIAEGCETDHTSVDQECSFIIAHDNLEDISTHFERGNRVNHDEEMDIPFSGSEYQIGDKEIGQFLYEGNYKAKLNSSKGLEGYFWDSGFDQNTARESGNDKYIDGIWDLTVPPEAKLAKNWTRDAEFMFASRSGMQQTVNCKSTRRALSEEHSRINNETDKAVSNKDVHLEEDASEQEQRKQAENQKIMIKVDPNTQTISLVTGNILPTDVTTFSTEVPAILSQSGSQGSEAHYQVVTSNSMLNTGDTTTCLDVMPSPVDFSRSVMLSEQQHVLLSGMLLPGGTANQAIHINVAQDTNSCVDVNAISQHEQGGGEDCSDAKGHPCPEPDCNVVCDKAHKLKLHMLSHSVERPFKCPHEGCEWAFTTSYKLKRHMRGHTGEKPFLCPQEGCGKCFTTAYNLKSHQKAHFRTDTHMCSFEGCDKMFPTAHKLKVHERRHQAENKTHRCEMEGCGKVFSAHGTLTSHMKIHNGDKPHLCPVVGCGKRFTKASKLKLHLRSHTGERPFHCKEEGCGWSFTSAYKLKRHMRKHTGERPFICSYDGCCKSFSRSSHLKTHMLVHTGEKPFVCPIEGCNKAFTAGSSLNVHLCKHTGQKPFKCDIEGCGKTYTTAANLRVHQKRHGFKAIVEELGPVSCGSATSETETEVMYTTIGAFHGGKLNVDDASQLTSVGVQFPSSLSTTTLCALVTSAGHSQLVSADTVFDAERKQSDDSDIKTNSSGATVPTSIPQVQFVTEGLESGGEFVVRCANEEQNVEVTTQGSVEVVEGTVFQGAKLPGSFDLCITNMMSHITSEESQHCIPHTTTKTLSPSSSMPSRPSKRSITLDFQEVHPDVQFAPPAVIFQDEVKSSDTENESEILQQSPEAICTVQLPKESVAISLPQGITSATTISNMPGLPEVVPMEVDTDCNQANISPTLLKTIPEVTEESHTGIKADLSSYIDSHNSPEQDGNSDPYPESTINLQDLR</sequence>
<evidence type="ECO:0000256" key="7">
    <source>
        <dbReference type="ARBA" id="ARBA00023125"/>
    </source>
</evidence>
<feature type="domain" description="C2H2-type" evidence="13">
    <location>
        <begin position="650"/>
        <end position="679"/>
    </location>
</feature>
<keyword evidence="5" id="KW-0862">Zinc</keyword>
<evidence type="ECO:0000313" key="14">
    <source>
        <dbReference type="EMBL" id="KAK2573541.1"/>
    </source>
</evidence>
<feature type="domain" description="C2H2-type" evidence="13">
    <location>
        <begin position="680"/>
        <end position="704"/>
    </location>
</feature>
<dbReference type="Pfam" id="PF00096">
    <property type="entry name" value="zf-C2H2"/>
    <property type="match status" value="6"/>
</dbReference>
<evidence type="ECO:0000259" key="13">
    <source>
        <dbReference type="PROSITE" id="PS50157"/>
    </source>
</evidence>
<dbReference type="SMART" id="SM00355">
    <property type="entry name" value="ZnF_C2H2"/>
    <property type="match status" value="10"/>
</dbReference>
<dbReference type="GO" id="GO:0000785">
    <property type="term" value="C:chromatin"/>
    <property type="evidence" value="ECO:0007669"/>
    <property type="project" value="TreeGrafter"/>
</dbReference>
<evidence type="ECO:0000256" key="2">
    <source>
        <dbReference type="ARBA" id="ARBA00022723"/>
    </source>
</evidence>
<evidence type="ECO:0000256" key="8">
    <source>
        <dbReference type="ARBA" id="ARBA00023159"/>
    </source>
</evidence>
<proteinExistence type="predicted"/>
<evidence type="ECO:0000256" key="12">
    <source>
        <dbReference type="SAM" id="MobiDB-lite"/>
    </source>
</evidence>
<evidence type="ECO:0000256" key="5">
    <source>
        <dbReference type="ARBA" id="ARBA00022833"/>
    </source>
</evidence>
<evidence type="ECO:0000256" key="11">
    <source>
        <dbReference type="PROSITE-ProRule" id="PRU00042"/>
    </source>
</evidence>
<comment type="subcellular location">
    <subcellularLocation>
        <location evidence="1">Nucleus</location>
    </subcellularLocation>
</comment>
<dbReference type="GO" id="GO:0000981">
    <property type="term" value="F:DNA-binding transcription factor activity, RNA polymerase II-specific"/>
    <property type="evidence" value="ECO:0007669"/>
    <property type="project" value="TreeGrafter"/>
</dbReference>
<evidence type="ECO:0000256" key="4">
    <source>
        <dbReference type="ARBA" id="ARBA00022771"/>
    </source>
</evidence>
<dbReference type="Proteomes" id="UP001249851">
    <property type="component" value="Unassembled WGS sequence"/>
</dbReference>
<feature type="region of interest" description="Disordered" evidence="12">
    <location>
        <begin position="1017"/>
        <end position="1048"/>
    </location>
</feature>
<dbReference type="InterPro" id="IPR036236">
    <property type="entry name" value="Znf_C2H2_sf"/>
</dbReference>
<feature type="domain" description="C2H2-type" evidence="13">
    <location>
        <begin position="439"/>
        <end position="468"/>
    </location>
</feature>
<feature type="domain" description="C2H2-type" evidence="13">
    <location>
        <begin position="590"/>
        <end position="619"/>
    </location>
</feature>
<feature type="region of interest" description="Disordered" evidence="12">
    <location>
        <begin position="232"/>
        <end position="269"/>
    </location>
</feature>
<keyword evidence="2" id="KW-0479">Metal-binding</keyword>
<dbReference type="FunFam" id="3.30.160.60:FF:000125">
    <property type="entry name" value="Putative zinc finger protein 143"/>
    <property type="match status" value="4"/>
</dbReference>
<keyword evidence="8" id="KW-0010">Activator</keyword>
<dbReference type="FunFam" id="3.30.160.60:FF:000257">
    <property type="entry name" value="ZXD family zinc finger C"/>
    <property type="match status" value="2"/>
</dbReference>
<dbReference type="PROSITE" id="PS50157">
    <property type="entry name" value="ZINC_FINGER_C2H2_2"/>
    <property type="match status" value="10"/>
</dbReference>
<dbReference type="GO" id="GO:0000978">
    <property type="term" value="F:RNA polymerase II cis-regulatory region sequence-specific DNA binding"/>
    <property type="evidence" value="ECO:0007669"/>
    <property type="project" value="TreeGrafter"/>
</dbReference>
<keyword evidence="6" id="KW-0805">Transcription regulation</keyword>
<feature type="compositionally biased region" description="Polar residues" evidence="12">
    <location>
        <begin position="1021"/>
        <end position="1033"/>
    </location>
</feature>
<dbReference type="SUPFAM" id="SSF57667">
    <property type="entry name" value="beta-beta-alpha zinc fingers"/>
    <property type="match status" value="5"/>
</dbReference>
<keyword evidence="7" id="KW-0238">DNA-binding</keyword>
<keyword evidence="4 11" id="KW-0863">Zinc-finger</keyword>
<keyword evidence="3" id="KW-0677">Repeat</keyword>
<feature type="region of interest" description="Disordered" evidence="12">
    <location>
        <begin position="1"/>
        <end position="29"/>
    </location>
</feature>
<keyword evidence="9" id="KW-0804">Transcription</keyword>
<gene>
    <name evidence="14" type="ORF">P5673_001205</name>
</gene>
<dbReference type="InterPro" id="IPR013087">
    <property type="entry name" value="Znf_C2H2_type"/>
</dbReference>
<reference evidence="14" key="1">
    <citation type="journal article" date="2023" name="G3 (Bethesda)">
        <title>Whole genome assembly and annotation of the endangered Caribbean coral Acropora cervicornis.</title>
        <authorList>
            <person name="Selwyn J.D."/>
            <person name="Vollmer S.V."/>
        </authorList>
    </citation>
    <scope>NUCLEOTIDE SEQUENCE</scope>
    <source>
        <strain evidence="14">K2</strain>
    </source>
</reference>
<dbReference type="Gene3D" id="3.30.160.60">
    <property type="entry name" value="Classic Zinc Finger"/>
    <property type="match status" value="9"/>
</dbReference>
<feature type="domain" description="C2H2-type" evidence="13">
    <location>
        <begin position="560"/>
        <end position="589"/>
    </location>
</feature>
<evidence type="ECO:0000256" key="6">
    <source>
        <dbReference type="ARBA" id="ARBA00023015"/>
    </source>
</evidence>
<dbReference type="GO" id="GO:0031519">
    <property type="term" value="C:PcG protein complex"/>
    <property type="evidence" value="ECO:0007669"/>
    <property type="project" value="TreeGrafter"/>
</dbReference>
<evidence type="ECO:0000256" key="9">
    <source>
        <dbReference type="ARBA" id="ARBA00023163"/>
    </source>
</evidence>
<comment type="caution">
    <text evidence="14">The sequence shown here is derived from an EMBL/GenBank/DDBJ whole genome shotgun (WGS) entry which is preliminary data.</text>
</comment>
<evidence type="ECO:0000313" key="15">
    <source>
        <dbReference type="Proteomes" id="UP001249851"/>
    </source>
</evidence>
<feature type="domain" description="C2H2-type" evidence="13">
    <location>
        <begin position="620"/>
        <end position="649"/>
    </location>
</feature>
<dbReference type="FunFam" id="3.30.160.60:FF:000446">
    <property type="entry name" value="Zinc finger protein"/>
    <property type="match status" value="1"/>
</dbReference>
<protein>
    <submittedName>
        <fullName evidence="14">Zinc finger X-linked protein ZXDB</fullName>
    </submittedName>
</protein>
<reference evidence="14" key="2">
    <citation type="journal article" date="2023" name="Science">
        <title>Genomic signatures of disease resistance in endangered staghorn corals.</title>
        <authorList>
            <person name="Vollmer S.V."/>
            <person name="Selwyn J.D."/>
            <person name="Despard B.A."/>
            <person name="Roesel C.L."/>
        </authorList>
    </citation>
    <scope>NUCLEOTIDE SEQUENCE</scope>
    <source>
        <strain evidence="14">K2</strain>
    </source>
</reference>
<name>A0AAD9VGE7_ACRCE</name>
<dbReference type="GO" id="GO:0005667">
    <property type="term" value="C:transcription regulator complex"/>
    <property type="evidence" value="ECO:0007669"/>
    <property type="project" value="TreeGrafter"/>
</dbReference>
<feature type="compositionally biased region" description="Basic and acidic residues" evidence="12">
    <location>
        <begin position="233"/>
        <end position="269"/>
    </location>
</feature>
<dbReference type="PANTHER" id="PTHR14003">
    <property type="entry name" value="TRANSCRIPTIONAL REPRESSOR PROTEIN YY"/>
    <property type="match status" value="1"/>
</dbReference>
<dbReference type="PROSITE" id="PS00028">
    <property type="entry name" value="ZINC_FINGER_C2H2_1"/>
    <property type="match status" value="10"/>
</dbReference>
<dbReference type="EMBL" id="JARQWQ010000002">
    <property type="protein sequence ID" value="KAK2573541.1"/>
    <property type="molecule type" value="Genomic_DNA"/>
</dbReference>
<dbReference type="PANTHER" id="PTHR14003:SF24">
    <property type="entry name" value="ZINC FINGER PROTEIN 410"/>
    <property type="match status" value="1"/>
</dbReference>
<feature type="domain" description="C2H2-type" evidence="13">
    <location>
        <begin position="530"/>
        <end position="559"/>
    </location>
</feature>
<keyword evidence="15" id="KW-1185">Reference proteome</keyword>